<dbReference type="RefSeq" id="WP_166778810.1">
    <property type="nucleotide sequence ID" value="NZ_BAAAJX010000003.1"/>
</dbReference>
<proteinExistence type="predicted"/>
<sequence>MDAVRTCIGSRRRATRSSLLRVVARSDGSVVADPKAVMPGRGAWLTPTVEAYELAVKRRAFRRALRLERDPDTSAVREYLAGLGPDGPNSTALERQDMTEQAERLMDN</sequence>
<dbReference type="EMBL" id="BAAAJX010000003">
    <property type="protein sequence ID" value="GAA1492483.1"/>
    <property type="molecule type" value="Genomic_DNA"/>
</dbReference>
<feature type="compositionally biased region" description="Basic and acidic residues" evidence="1">
    <location>
        <begin position="94"/>
        <end position="108"/>
    </location>
</feature>
<dbReference type="SUPFAM" id="SSF64376">
    <property type="entry name" value="YlxR-like"/>
    <property type="match status" value="1"/>
</dbReference>
<protein>
    <recommendedName>
        <fullName evidence="2">YlxR domain-containing protein</fullName>
    </recommendedName>
</protein>
<dbReference type="Pfam" id="PF04296">
    <property type="entry name" value="YlxR"/>
    <property type="match status" value="1"/>
</dbReference>
<accession>A0ABP4K410</accession>
<dbReference type="InterPro" id="IPR037465">
    <property type="entry name" value="YlxR"/>
</dbReference>
<dbReference type="PANTHER" id="PTHR34215:SF1">
    <property type="entry name" value="YLXR DOMAIN-CONTAINING PROTEIN"/>
    <property type="match status" value="1"/>
</dbReference>
<dbReference type="InterPro" id="IPR035931">
    <property type="entry name" value="YlxR-like_sf"/>
</dbReference>
<evidence type="ECO:0000256" key="1">
    <source>
        <dbReference type="SAM" id="MobiDB-lite"/>
    </source>
</evidence>
<keyword evidence="4" id="KW-1185">Reference proteome</keyword>
<feature type="region of interest" description="Disordered" evidence="1">
    <location>
        <begin position="80"/>
        <end position="108"/>
    </location>
</feature>
<name>A0ABP4K410_9MICO</name>
<dbReference type="Proteomes" id="UP001501742">
    <property type="component" value="Unassembled WGS sequence"/>
</dbReference>
<dbReference type="InterPro" id="IPR007393">
    <property type="entry name" value="YlxR_dom"/>
</dbReference>
<comment type="caution">
    <text evidence="3">The sequence shown here is derived from an EMBL/GenBank/DDBJ whole genome shotgun (WGS) entry which is preliminary data.</text>
</comment>
<evidence type="ECO:0000313" key="3">
    <source>
        <dbReference type="EMBL" id="GAA1492483.1"/>
    </source>
</evidence>
<gene>
    <name evidence="3" type="ORF">GCM10009627_08290</name>
</gene>
<evidence type="ECO:0000313" key="4">
    <source>
        <dbReference type="Proteomes" id="UP001501742"/>
    </source>
</evidence>
<organism evidence="3 4">
    <name type="scientific">Curtobacterium herbarum</name>
    <dbReference type="NCBI Taxonomy" id="150122"/>
    <lineage>
        <taxon>Bacteria</taxon>
        <taxon>Bacillati</taxon>
        <taxon>Actinomycetota</taxon>
        <taxon>Actinomycetes</taxon>
        <taxon>Micrococcales</taxon>
        <taxon>Microbacteriaceae</taxon>
        <taxon>Curtobacterium</taxon>
    </lineage>
</organism>
<dbReference type="PANTHER" id="PTHR34215">
    <property type="entry name" value="BLL0784 PROTEIN"/>
    <property type="match status" value="1"/>
</dbReference>
<feature type="domain" description="YlxR" evidence="2">
    <location>
        <begin position="5"/>
        <end position="70"/>
    </location>
</feature>
<evidence type="ECO:0000259" key="2">
    <source>
        <dbReference type="Pfam" id="PF04296"/>
    </source>
</evidence>
<dbReference type="Gene3D" id="3.30.1230.10">
    <property type="entry name" value="YlxR-like"/>
    <property type="match status" value="1"/>
</dbReference>
<reference evidence="4" key="1">
    <citation type="journal article" date="2019" name="Int. J. Syst. Evol. Microbiol.">
        <title>The Global Catalogue of Microorganisms (GCM) 10K type strain sequencing project: providing services to taxonomists for standard genome sequencing and annotation.</title>
        <authorList>
            <consortium name="The Broad Institute Genomics Platform"/>
            <consortium name="The Broad Institute Genome Sequencing Center for Infectious Disease"/>
            <person name="Wu L."/>
            <person name="Ma J."/>
        </authorList>
    </citation>
    <scope>NUCLEOTIDE SEQUENCE [LARGE SCALE GENOMIC DNA]</scope>
    <source>
        <strain evidence="4">JCM 12140</strain>
    </source>
</reference>